<dbReference type="Gene3D" id="1.10.10.10">
    <property type="entry name" value="Winged helix-like DNA-binding domain superfamily/Winged helix DNA-binding domain"/>
    <property type="match status" value="1"/>
</dbReference>
<evidence type="ECO:0000313" key="6">
    <source>
        <dbReference type="EMBL" id="MCH4563873.1"/>
    </source>
</evidence>
<dbReference type="PANTHER" id="PTHR43537">
    <property type="entry name" value="TRANSCRIPTIONAL REGULATOR, GNTR FAMILY"/>
    <property type="match status" value="1"/>
</dbReference>
<comment type="caution">
    <text evidence="6">The sequence shown here is derived from an EMBL/GenBank/DDBJ whole genome shotgun (WGS) entry which is preliminary data.</text>
</comment>
<dbReference type="SMART" id="SM00895">
    <property type="entry name" value="FCD"/>
    <property type="match status" value="1"/>
</dbReference>
<dbReference type="PRINTS" id="PR00035">
    <property type="entry name" value="HTHGNTR"/>
</dbReference>
<dbReference type="PROSITE" id="PS50949">
    <property type="entry name" value="HTH_GNTR"/>
    <property type="match status" value="1"/>
</dbReference>
<dbReference type="Gene3D" id="1.20.120.530">
    <property type="entry name" value="GntR ligand-binding domain-like"/>
    <property type="match status" value="1"/>
</dbReference>
<dbReference type="PANTHER" id="PTHR43537:SF24">
    <property type="entry name" value="GLUCONATE OPERON TRANSCRIPTIONAL REPRESSOR"/>
    <property type="match status" value="1"/>
</dbReference>
<dbReference type="InterPro" id="IPR011711">
    <property type="entry name" value="GntR_C"/>
</dbReference>
<dbReference type="InterPro" id="IPR036390">
    <property type="entry name" value="WH_DNA-bd_sf"/>
</dbReference>
<feature type="domain" description="HTH gntR-type" evidence="5">
    <location>
        <begin position="2"/>
        <end position="69"/>
    </location>
</feature>
<keyword evidence="2" id="KW-0238">DNA-binding</keyword>
<dbReference type="InterPro" id="IPR008920">
    <property type="entry name" value="TF_FadR/GntR_C"/>
</dbReference>
<evidence type="ECO:0000256" key="4">
    <source>
        <dbReference type="SAM" id="Coils"/>
    </source>
</evidence>
<dbReference type="SMART" id="SM00345">
    <property type="entry name" value="HTH_GNTR"/>
    <property type="match status" value="1"/>
</dbReference>
<name>A0ABS9RVL5_9GAMM</name>
<reference evidence="6 7" key="1">
    <citation type="submission" date="2022-02" db="EMBL/GenBank/DDBJ databases">
        <title>Halomonas fukangensis sp. nov., a halophilic bacterium isolated from a bulk soil of Kalidium foliatum at Fukang.</title>
        <authorList>
            <person name="Huang Y."/>
        </authorList>
    </citation>
    <scope>NUCLEOTIDE SEQUENCE [LARGE SCALE GENOMIC DNA]</scope>
    <source>
        <strain evidence="6 7">EGI 63088</strain>
    </source>
</reference>
<keyword evidence="7" id="KW-1185">Reference proteome</keyword>
<accession>A0ABS9RVL5</accession>
<feature type="coiled-coil region" evidence="4">
    <location>
        <begin position="94"/>
        <end position="121"/>
    </location>
</feature>
<evidence type="ECO:0000313" key="7">
    <source>
        <dbReference type="Proteomes" id="UP001202117"/>
    </source>
</evidence>
<keyword evidence="3" id="KW-0804">Transcription</keyword>
<dbReference type="RefSeq" id="WP_240568505.1">
    <property type="nucleotide sequence ID" value="NZ_JAKVPY010000013.1"/>
</dbReference>
<dbReference type="CDD" id="cd07377">
    <property type="entry name" value="WHTH_GntR"/>
    <property type="match status" value="1"/>
</dbReference>
<dbReference type="SUPFAM" id="SSF48008">
    <property type="entry name" value="GntR ligand-binding domain-like"/>
    <property type="match status" value="1"/>
</dbReference>
<dbReference type="Pfam" id="PF07729">
    <property type="entry name" value="FCD"/>
    <property type="match status" value="1"/>
</dbReference>
<dbReference type="InterPro" id="IPR036388">
    <property type="entry name" value="WH-like_DNA-bd_sf"/>
</dbReference>
<evidence type="ECO:0000256" key="3">
    <source>
        <dbReference type="ARBA" id="ARBA00023163"/>
    </source>
</evidence>
<keyword evidence="1" id="KW-0805">Transcription regulation</keyword>
<dbReference type="InterPro" id="IPR000485">
    <property type="entry name" value="AsnC-type_HTH_dom"/>
</dbReference>
<dbReference type="InterPro" id="IPR000524">
    <property type="entry name" value="Tscrpt_reg_HTH_GntR"/>
</dbReference>
<dbReference type="Proteomes" id="UP001202117">
    <property type="component" value="Unassembled WGS sequence"/>
</dbReference>
<proteinExistence type="predicted"/>
<protein>
    <submittedName>
        <fullName evidence="6">GntR family transcriptional regulator</fullName>
    </submittedName>
</protein>
<dbReference type="Pfam" id="PF00392">
    <property type="entry name" value="GntR"/>
    <property type="match status" value="1"/>
</dbReference>
<dbReference type="EMBL" id="JAKVPY010000013">
    <property type="protein sequence ID" value="MCH4563873.1"/>
    <property type="molecule type" value="Genomic_DNA"/>
</dbReference>
<dbReference type="SUPFAM" id="SSF46785">
    <property type="entry name" value="Winged helix' DNA-binding domain"/>
    <property type="match status" value="1"/>
</dbReference>
<sequence length="211" mass="24112">MSSATDRAYELIRDAVISGTYPGGMRLREEELAKRLGVSRTPVRAAIRKLVSDGLLSIENKVGAVVTSWGEKKIKDHFDVRSVLESHAAYLATLKVTTKDIQALENLCDFMEELIANKKEGYVTEFSLANKQFHIKIFEISENEKLKELCENLMDIALLTKIYNKFPEHRFLKSSADHRELIAAFKRCDPLWAQSIMRSHLLSSFEYLEDL</sequence>
<keyword evidence="4" id="KW-0175">Coiled coil</keyword>
<evidence type="ECO:0000256" key="2">
    <source>
        <dbReference type="ARBA" id="ARBA00023125"/>
    </source>
</evidence>
<dbReference type="PRINTS" id="PR00033">
    <property type="entry name" value="HTHASNC"/>
</dbReference>
<evidence type="ECO:0000256" key="1">
    <source>
        <dbReference type="ARBA" id="ARBA00023015"/>
    </source>
</evidence>
<gene>
    <name evidence="6" type="ORF">MKP05_12125</name>
</gene>
<evidence type="ECO:0000259" key="5">
    <source>
        <dbReference type="PROSITE" id="PS50949"/>
    </source>
</evidence>
<organism evidence="6 7">
    <name type="scientific">Halomonas flagellata</name>
    <dbReference type="NCBI Taxonomy" id="2920385"/>
    <lineage>
        <taxon>Bacteria</taxon>
        <taxon>Pseudomonadati</taxon>
        <taxon>Pseudomonadota</taxon>
        <taxon>Gammaproteobacteria</taxon>
        <taxon>Oceanospirillales</taxon>
        <taxon>Halomonadaceae</taxon>
        <taxon>Halomonas</taxon>
    </lineage>
</organism>